<comment type="subcellular location">
    <subcellularLocation>
        <location evidence="9">Cytoplasm</location>
    </subcellularLocation>
</comment>
<dbReference type="InterPro" id="IPR018085">
    <property type="entry name" value="Ura-DNA_Glyclase_AS"/>
</dbReference>
<evidence type="ECO:0000313" key="14">
    <source>
        <dbReference type="Proteomes" id="UP001596142"/>
    </source>
</evidence>
<evidence type="ECO:0000256" key="4">
    <source>
        <dbReference type="ARBA" id="ARBA00012030"/>
    </source>
</evidence>
<dbReference type="PANTHER" id="PTHR11264:SF0">
    <property type="entry name" value="URACIL-DNA GLYCOSYLASE"/>
    <property type="match status" value="1"/>
</dbReference>
<dbReference type="GO" id="GO:0004844">
    <property type="term" value="F:uracil DNA N-glycosylase activity"/>
    <property type="evidence" value="ECO:0007669"/>
    <property type="project" value="UniProtKB-EC"/>
</dbReference>
<dbReference type="SMART" id="SM00987">
    <property type="entry name" value="UreE_C"/>
    <property type="match status" value="1"/>
</dbReference>
<dbReference type="InterPro" id="IPR002043">
    <property type="entry name" value="UDG_fam1"/>
</dbReference>
<dbReference type="Gene3D" id="3.40.470.10">
    <property type="entry name" value="Uracil-DNA glycosylase-like domain"/>
    <property type="match status" value="1"/>
</dbReference>
<evidence type="ECO:0000259" key="12">
    <source>
        <dbReference type="SMART" id="SM00986"/>
    </source>
</evidence>
<evidence type="ECO:0000256" key="6">
    <source>
        <dbReference type="ARBA" id="ARBA00022763"/>
    </source>
</evidence>
<evidence type="ECO:0000256" key="2">
    <source>
        <dbReference type="ARBA" id="ARBA00002631"/>
    </source>
</evidence>
<organism evidence="13 14">
    <name type="scientific">Thalassorhabdus alkalitolerans</name>
    <dbReference type="NCBI Taxonomy" id="2282697"/>
    <lineage>
        <taxon>Bacteria</taxon>
        <taxon>Bacillati</taxon>
        <taxon>Bacillota</taxon>
        <taxon>Bacilli</taxon>
        <taxon>Bacillales</taxon>
        <taxon>Bacillaceae</taxon>
        <taxon>Thalassorhabdus</taxon>
    </lineage>
</organism>
<keyword evidence="9" id="KW-0963">Cytoplasm</keyword>
<evidence type="ECO:0000256" key="3">
    <source>
        <dbReference type="ARBA" id="ARBA00008184"/>
    </source>
</evidence>
<dbReference type="EC" id="3.2.2.27" evidence="4 9"/>
<evidence type="ECO:0000256" key="5">
    <source>
        <dbReference type="ARBA" id="ARBA00018429"/>
    </source>
</evidence>
<dbReference type="PROSITE" id="PS00130">
    <property type="entry name" value="U_DNA_GLYCOSYLASE"/>
    <property type="match status" value="1"/>
</dbReference>
<dbReference type="NCBIfam" id="TIGR00628">
    <property type="entry name" value="ung"/>
    <property type="match status" value="1"/>
</dbReference>
<dbReference type="Proteomes" id="UP001596142">
    <property type="component" value="Unassembled WGS sequence"/>
</dbReference>
<comment type="caution">
    <text evidence="13">The sequence shown here is derived from an EMBL/GenBank/DDBJ whole genome shotgun (WGS) entry which is preliminary data.</text>
</comment>
<keyword evidence="13" id="KW-0326">Glycosidase</keyword>
<dbReference type="NCBIfam" id="NF003591">
    <property type="entry name" value="PRK05254.1-4"/>
    <property type="match status" value="1"/>
</dbReference>
<dbReference type="NCBIfam" id="NF003589">
    <property type="entry name" value="PRK05254.1-2"/>
    <property type="match status" value="1"/>
</dbReference>
<comment type="similarity">
    <text evidence="3 9 11">Belongs to the uracil-DNA glycosylase (UDG) superfamily. UNG family.</text>
</comment>
<feature type="active site" description="Proton acceptor" evidence="9 10">
    <location>
        <position position="64"/>
    </location>
</feature>
<dbReference type="EMBL" id="JBHSOZ010000002">
    <property type="protein sequence ID" value="MFC5711609.1"/>
    <property type="molecule type" value="Genomic_DNA"/>
</dbReference>
<feature type="domain" description="Uracil-DNA glycosylase-like" evidence="12">
    <location>
        <begin position="49"/>
        <end position="209"/>
    </location>
</feature>
<name>A0ABW0YH19_9BACI</name>
<keyword evidence="8 9" id="KW-0234">DNA repair</keyword>
<dbReference type="CDD" id="cd10027">
    <property type="entry name" value="UDG-F1-like"/>
    <property type="match status" value="1"/>
</dbReference>
<dbReference type="Pfam" id="PF03167">
    <property type="entry name" value="UDG"/>
    <property type="match status" value="1"/>
</dbReference>
<dbReference type="PANTHER" id="PTHR11264">
    <property type="entry name" value="URACIL-DNA GLYCOSYLASE"/>
    <property type="match status" value="1"/>
</dbReference>
<evidence type="ECO:0000256" key="10">
    <source>
        <dbReference type="PROSITE-ProRule" id="PRU10072"/>
    </source>
</evidence>
<evidence type="ECO:0000256" key="1">
    <source>
        <dbReference type="ARBA" id="ARBA00001400"/>
    </source>
</evidence>
<dbReference type="RefSeq" id="WP_054636271.1">
    <property type="nucleotide sequence ID" value="NZ_JBHSOZ010000002.1"/>
</dbReference>
<evidence type="ECO:0000256" key="8">
    <source>
        <dbReference type="ARBA" id="ARBA00023204"/>
    </source>
</evidence>
<evidence type="ECO:0000256" key="7">
    <source>
        <dbReference type="ARBA" id="ARBA00022801"/>
    </source>
</evidence>
<accession>A0ABW0YH19</accession>
<dbReference type="NCBIfam" id="NF003588">
    <property type="entry name" value="PRK05254.1-1"/>
    <property type="match status" value="1"/>
</dbReference>
<dbReference type="SMART" id="SM00986">
    <property type="entry name" value="UDG"/>
    <property type="match status" value="1"/>
</dbReference>
<protein>
    <recommendedName>
        <fullName evidence="5 9">Uracil-DNA glycosylase</fullName>
        <shortName evidence="9">UDG</shortName>
        <ecNumber evidence="4 9">3.2.2.27</ecNumber>
    </recommendedName>
</protein>
<comment type="catalytic activity">
    <reaction evidence="1 9 11">
        <text>Hydrolyzes single-stranded DNA or mismatched double-stranded DNA and polynucleotides, releasing free uracil.</text>
        <dbReference type="EC" id="3.2.2.27"/>
    </reaction>
</comment>
<keyword evidence="6 9" id="KW-0227">DNA damage</keyword>
<evidence type="ECO:0000313" key="13">
    <source>
        <dbReference type="EMBL" id="MFC5711609.1"/>
    </source>
</evidence>
<sequence>MSILHNDWALRLENEFSKPYYVELREFLKKEYETNTVYPPMDDIYNALHHTTYENTKAVILGQDPYHGPNQAHGLSFSVQPGVTIPPSLKNIYKELEEDLGYPAPDHGCLTSWAEEGVLLLNAVLTVRGGEPNSHHGKGWEHFTNEVIRHVNEKKEPVVFILWGKNAQAKEDLITNEHHLIIKSPHPSPFSAKRGFFGSKPFSQANEFLAKAGRPEINWSIPAREDLDEKR</sequence>
<keyword evidence="7 9" id="KW-0378">Hydrolase</keyword>
<dbReference type="HAMAP" id="MF_00148">
    <property type="entry name" value="UDG"/>
    <property type="match status" value="1"/>
</dbReference>
<dbReference type="SUPFAM" id="SSF52141">
    <property type="entry name" value="Uracil-DNA glycosylase-like"/>
    <property type="match status" value="1"/>
</dbReference>
<keyword evidence="14" id="KW-1185">Reference proteome</keyword>
<gene>
    <name evidence="9" type="primary">ung</name>
    <name evidence="13" type="ORF">ACFPU1_02300</name>
</gene>
<dbReference type="InterPro" id="IPR036895">
    <property type="entry name" value="Uracil-DNA_glycosylase-like_sf"/>
</dbReference>
<proteinExistence type="inferred from homology"/>
<comment type="function">
    <text evidence="2 9 11">Excises uracil residues from the DNA which can arise as a result of misincorporation of dUMP residues by DNA polymerase or due to deamination of cytosine.</text>
</comment>
<evidence type="ECO:0000256" key="9">
    <source>
        <dbReference type="HAMAP-Rule" id="MF_00148"/>
    </source>
</evidence>
<dbReference type="NCBIfam" id="NF003592">
    <property type="entry name" value="PRK05254.1-5"/>
    <property type="match status" value="1"/>
</dbReference>
<reference evidence="14" key="1">
    <citation type="journal article" date="2019" name="Int. J. Syst. Evol. Microbiol.">
        <title>The Global Catalogue of Microorganisms (GCM) 10K type strain sequencing project: providing services to taxonomists for standard genome sequencing and annotation.</title>
        <authorList>
            <consortium name="The Broad Institute Genomics Platform"/>
            <consortium name="The Broad Institute Genome Sequencing Center for Infectious Disease"/>
            <person name="Wu L."/>
            <person name="Ma J."/>
        </authorList>
    </citation>
    <scope>NUCLEOTIDE SEQUENCE [LARGE SCALE GENOMIC DNA]</scope>
    <source>
        <strain evidence="14">CECT 7184</strain>
    </source>
</reference>
<evidence type="ECO:0000256" key="11">
    <source>
        <dbReference type="RuleBase" id="RU003780"/>
    </source>
</evidence>
<dbReference type="InterPro" id="IPR005122">
    <property type="entry name" value="Uracil-DNA_glycosylase-like"/>
</dbReference>